<feature type="binding site" evidence="2">
    <location>
        <position position="90"/>
    </location>
    <ligand>
        <name>Fe cation</name>
        <dbReference type="ChEBI" id="CHEBI:24875"/>
    </ligand>
</feature>
<gene>
    <name evidence="2" type="primary">def</name>
    <name evidence="3" type="ORF">A3D83_03485</name>
</gene>
<dbReference type="NCBIfam" id="NF001159">
    <property type="entry name" value="PRK00150.1-3"/>
    <property type="match status" value="1"/>
</dbReference>
<keyword evidence="2" id="KW-0479">Metal-binding</keyword>
<keyword evidence="2" id="KW-0648">Protein biosynthesis</keyword>
<keyword evidence="2" id="KW-0408">Iron</keyword>
<dbReference type="PANTHER" id="PTHR10458">
    <property type="entry name" value="PEPTIDE DEFORMYLASE"/>
    <property type="match status" value="1"/>
</dbReference>
<feature type="binding site" evidence="2">
    <location>
        <position position="136"/>
    </location>
    <ligand>
        <name>Fe cation</name>
        <dbReference type="ChEBI" id="CHEBI:24875"/>
    </ligand>
</feature>
<dbReference type="CDD" id="cd00487">
    <property type="entry name" value="Pep_deformylase"/>
    <property type="match status" value="1"/>
</dbReference>
<organism evidence="3 4">
    <name type="scientific">Candidatus Daviesbacteria bacterium RIFCSPHIGHO2_02_FULL_41_10</name>
    <dbReference type="NCBI Taxonomy" id="1797774"/>
    <lineage>
        <taxon>Bacteria</taxon>
        <taxon>Candidatus Daviesiibacteriota</taxon>
    </lineage>
</organism>
<dbReference type="GO" id="GO:0042586">
    <property type="term" value="F:peptide deformylase activity"/>
    <property type="evidence" value="ECO:0007669"/>
    <property type="project" value="UniProtKB-UniRule"/>
</dbReference>
<accession>A0A1F5JZP2</accession>
<evidence type="ECO:0000313" key="3">
    <source>
        <dbReference type="EMBL" id="OGE33950.1"/>
    </source>
</evidence>
<dbReference type="EMBL" id="MFDB01000002">
    <property type="protein sequence ID" value="OGE33950.1"/>
    <property type="molecule type" value="Genomic_DNA"/>
</dbReference>
<dbReference type="Gene3D" id="3.90.45.10">
    <property type="entry name" value="Peptide deformylase"/>
    <property type="match status" value="1"/>
</dbReference>
<feature type="active site" evidence="2">
    <location>
        <position position="133"/>
    </location>
</feature>
<dbReference type="GO" id="GO:0046872">
    <property type="term" value="F:metal ion binding"/>
    <property type="evidence" value="ECO:0007669"/>
    <property type="project" value="UniProtKB-KW"/>
</dbReference>
<dbReference type="Pfam" id="PF01327">
    <property type="entry name" value="Pep_deformylase"/>
    <property type="match status" value="1"/>
</dbReference>
<dbReference type="HAMAP" id="MF_00163">
    <property type="entry name" value="Pep_deformylase"/>
    <property type="match status" value="1"/>
</dbReference>
<dbReference type="NCBIfam" id="TIGR00079">
    <property type="entry name" value="pept_deformyl"/>
    <property type="match status" value="1"/>
</dbReference>
<comment type="cofactor">
    <cofactor evidence="2">
        <name>Fe(2+)</name>
        <dbReference type="ChEBI" id="CHEBI:29033"/>
    </cofactor>
    <text evidence="2">Binds 1 Fe(2+) ion.</text>
</comment>
<protein>
    <recommendedName>
        <fullName evidence="2">Peptide deformylase</fullName>
        <shortName evidence="2">PDF</shortName>
        <ecNumber evidence="2">3.5.1.88</ecNumber>
    </recommendedName>
    <alternativeName>
        <fullName evidence="2">Polypeptide deformylase</fullName>
    </alternativeName>
</protein>
<dbReference type="AlphaFoldDB" id="A0A1F5JZP2"/>
<feature type="binding site" evidence="2">
    <location>
        <position position="132"/>
    </location>
    <ligand>
        <name>Fe cation</name>
        <dbReference type="ChEBI" id="CHEBI:24875"/>
    </ligand>
</feature>
<dbReference type="GO" id="GO:0006412">
    <property type="term" value="P:translation"/>
    <property type="evidence" value="ECO:0007669"/>
    <property type="project" value="UniProtKB-UniRule"/>
</dbReference>
<comment type="similarity">
    <text evidence="1 2">Belongs to the polypeptide deformylase family.</text>
</comment>
<dbReference type="InterPro" id="IPR036821">
    <property type="entry name" value="Peptide_deformylase_sf"/>
</dbReference>
<comment type="catalytic activity">
    <reaction evidence="2">
        <text>N-terminal N-formyl-L-methionyl-[peptide] + H2O = N-terminal L-methionyl-[peptide] + formate</text>
        <dbReference type="Rhea" id="RHEA:24420"/>
        <dbReference type="Rhea" id="RHEA-COMP:10639"/>
        <dbReference type="Rhea" id="RHEA-COMP:10640"/>
        <dbReference type="ChEBI" id="CHEBI:15377"/>
        <dbReference type="ChEBI" id="CHEBI:15740"/>
        <dbReference type="ChEBI" id="CHEBI:49298"/>
        <dbReference type="ChEBI" id="CHEBI:64731"/>
        <dbReference type="EC" id="3.5.1.88"/>
    </reaction>
</comment>
<dbReference type="EC" id="3.5.1.88" evidence="2"/>
<comment type="caution">
    <text evidence="3">The sequence shown here is derived from an EMBL/GenBank/DDBJ whole genome shotgun (WGS) entry which is preliminary data.</text>
</comment>
<proteinExistence type="inferred from homology"/>
<evidence type="ECO:0000256" key="1">
    <source>
        <dbReference type="ARBA" id="ARBA00010759"/>
    </source>
</evidence>
<evidence type="ECO:0000313" key="4">
    <source>
        <dbReference type="Proteomes" id="UP000177258"/>
    </source>
</evidence>
<dbReference type="SUPFAM" id="SSF56420">
    <property type="entry name" value="Peptide deformylase"/>
    <property type="match status" value="1"/>
</dbReference>
<dbReference type="PIRSF" id="PIRSF004749">
    <property type="entry name" value="Pep_def"/>
    <property type="match status" value="1"/>
</dbReference>
<name>A0A1F5JZP2_9BACT</name>
<keyword evidence="2" id="KW-0378">Hydrolase</keyword>
<dbReference type="Proteomes" id="UP000177258">
    <property type="component" value="Unassembled WGS sequence"/>
</dbReference>
<dbReference type="InterPro" id="IPR023635">
    <property type="entry name" value="Peptide_deformylase"/>
</dbReference>
<dbReference type="PRINTS" id="PR01576">
    <property type="entry name" value="PDEFORMYLASE"/>
</dbReference>
<comment type="function">
    <text evidence="2">Removes the formyl group from the N-terminal Met of newly synthesized proteins. Requires at least a dipeptide for an efficient rate of reaction. N-terminal L-methionine is a prerequisite for activity but the enzyme has broad specificity at other positions.</text>
</comment>
<dbReference type="PANTHER" id="PTHR10458:SF22">
    <property type="entry name" value="PEPTIDE DEFORMYLASE"/>
    <property type="match status" value="1"/>
</dbReference>
<evidence type="ECO:0000256" key="2">
    <source>
        <dbReference type="HAMAP-Rule" id="MF_00163"/>
    </source>
</evidence>
<reference evidence="3 4" key="1">
    <citation type="journal article" date="2016" name="Nat. Commun.">
        <title>Thousands of microbial genomes shed light on interconnected biogeochemical processes in an aquifer system.</title>
        <authorList>
            <person name="Anantharaman K."/>
            <person name="Brown C.T."/>
            <person name="Hug L.A."/>
            <person name="Sharon I."/>
            <person name="Castelle C.J."/>
            <person name="Probst A.J."/>
            <person name="Thomas B.C."/>
            <person name="Singh A."/>
            <person name="Wilkins M.J."/>
            <person name="Karaoz U."/>
            <person name="Brodie E.L."/>
            <person name="Williams K.H."/>
            <person name="Hubbard S.S."/>
            <person name="Banfield J.F."/>
        </authorList>
    </citation>
    <scope>NUCLEOTIDE SEQUENCE [LARGE SCALE GENOMIC DNA]</scope>
</reference>
<sequence>MLSVIKAPDAKLRVKTKPVKKINQTLKDTLKEMVKLTKTFKDPEGVGLAATQVGLSESFFVAKNGEEFMPVINPKIISMGKRTKLYFEGCLSVPNMWGEVRRSTSIKVSYQDNTGKTVTIPLKGVLAWIFQHEVDHLNGVLFSDRVLEQKGKFYKFTGKDKVGTDVYQEVTL</sequence>